<name>A0AAD4AI72_9GAMM</name>
<reference evidence="1" key="1">
    <citation type="journal article" date="2012" name="J. Bacteriol.">
        <title>Genome sequences of type strains of seven species of the marine bacterium Pseudoalteromonas.</title>
        <authorList>
            <person name="Xie B.B."/>
            <person name="Shu Y.L."/>
            <person name="Qin Q.L."/>
            <person name="Rong J.C."/>
            <person name="Zhang X.Y."/>
            <person name="Chen X.L."/>
            <person name="Shi M."/>
            <person name="He H.L."/>
            <person name="Zhou B.C."/>
            <person name="Zhang Y.Z."/>
        </authorList>
    </citation>
    <scope>NUCLEOTIDE SEQUENCE</scope>
    <source>
        <strain evidence="1">DSM 8771</strain>
    </source>
</reference>
<dbReference type="AlphaFoldDB" id="A0AAD4AI72"/>
<comment type="caution">
    <text evidence="1">The sequence shown here is derived from an EMBL/GenBank/DDBJ whole genome shotgun (WGS) entry which is preliminary data.</text>
</comment>
<dbReference type="Proteomes" id="UP000016487">
    <property type="component" value="Unassembled WGS sequence"/>
</dbReference>
<protein>
    <submittedName>
        <fullName evidence="1">Uncharacterized protein</fullName>
    </submittedName>
</protein>
<reference evidence="1" key="2">
    <citation type="submission" date="2015-03" db="EMBL/GenBank/DDBJ databases">
        <title>Genome sequence of Pseudoalteromonas citrea.</title>
        <authorList>
            <person name="Xie B.-B."/>
            <person name="Rong J.-C."/>
            <person name="Qin Q.-L."/>
            <person name="Zhang Y.-Z."/>
        </authorList>
    </citation>
    <scope>NUCLEOTIDE SEQUENCE</scope>
    <source>
        <strain evidence="1">DSM 8771</strain>
    </source>
</reference>
<dbReference type="EMBL" id="AHBZ03000021">
    <property type="protein sequence ID" value="KAF7770069.1"/>
    <property type="molecule type" value="Genomic_DNA"/>
</dbReference>
<gene>
    <name evidence="1" type="ORF">PCIT_a3019</name>
</gene>
<sequence>MCRDTLKNKVLKEQDVRSVYGSNGGGVEPPKMSARTTLLLTVKSLIKVNG</sequence>
<organism evidence="1 2">
    <name type="scientific">Pseudoalteromonas citrea</name>
    <dbReference type="NCBI Taxonomy" id="43655"/>
    <lineage>
        <taxon>Bacteria</taxon>
        <taxon>Pseudomonadati</taxon>
        <taxon>Pseudomonadota</taxon>
        <taxon>Gammaproteobacteria</taxon>
        <taxon>Alteromonadales</taxon>
        <taxon>Pseudoalteromonadaceae</taxon>
        <taxon>Pseudoalteromonas</taxon>
    </lineage>
</organism>
<evidence type="ECO:0000313" key="2">
    <source>
        <dbReference type="Proteomes" id="UP000016487"/>
    </source>
</evidence>
<proteinExistence type="predicted"/>
<accession>A0AAD4AI72</accession>
<evidence type="ECO:0000313" key="1">
    <source>
        <dbReference type="EMBL" id="KAF7770069.1"/>
    </source>
</evidence>